<evidence type="ECO:0000313" key="6">
    <source>
        <dbReference type="Proteomes" id="UP001264340"/>
    </source>
</evidence>
<feature type="chain" id="PRO_5009919621" evidence="1">
    <location>
        <begin position="28"/>
        <end position="185"/>
    </location>
</feature>
<feature type="domain" description="DUF4142" evidence="2">
    <location>
        <begin position="43"/>
        <end position="176"/>
    </location>
</feature>
<gene>
    <name evidence="3" type="ORF">J2804_002645</name>
    <name evidence="4" type="ORF">SAMN05192548_1008154</name>
</gene>
<dbReference type="KEGG" id="pts:CUJ90_30445"/>
<dbReference type="STRING" id="169427.SAMN05192548_1008154"/>
<protein>
    <submittedName>
        <fullName evidence="3 4">Outer membrane protein</fullName>
    </submittedName>
</protein>
<evidence type="ECO:0000313" key="5">
    <source>
        <dbReference type="Proteomes" id="UP000184395"/>
    </source>
</evidence>
<dbReference type="OrthoDB" id="118677at2"/>
<dbReference type="AlphaFoldDB" id="A0A1M6MVT5"/>
<evidence type="ECO:0000259" key="2">
    <source>
        <dbReference type="Pfam" id="PF13628"/>
    </source>
</evidence>
<dbReference type="InterPro" id="IPR025419">
    <property type="entry name" value="DUF4142"/>
</dbReference>
<dbReference type="PANTHER" id="PTHR38593">
    <property type="entry name" value="BLR2558 PROTEIN"/>
    <property type="match status" value="1"/>
</dbReference>
<dbReference type="PANTHER" id="PTHR38593:SF1">
    <property type="entry name" value="BLR2558 PROTEIN"/>
    <property type="match status" value="1"/>
</dbReference>
<evidence type="ECO:0000256" key="1">
    <source>
        <dbReference type="SAM" id="SignalP"/>
    </source>
</evidence>
<evidence type="ECO:0000313" key="3">
    <source>
        <dbReference type="EMBL" id="MDR6409241.1"/>
    </source>
</evidence>
<sequence length="185" mass="19629">MKRTFIVHAALAACIAQSLVFAVPVHAQTEAASTTTANPLPEADKKFVQAASMSSSTEIDAAKLAMSRSSDGDVKKFAGHMAADHTKLTVQLKMAAPRGVSVPKDNSDTALLDSLRPLKGAEFDTAYIQKVGLQGHKEAVSAFQDEIANGQDAKLKSAAQKALPTIEKHYQMAQDLAKKKNVTAP</sequence>
<organism evidence="4 5">
    <name type="scientific">Paraburkholderia terricola</name>
    <dbReference type="NCBI Taxonomy" id="169427"/>
    <lineage>
        <taxon>Bacteria</taxon>
        <taxon>Pseudomonadati</taxon>
        <taxon>Pseudomonadota</taxon>
        <taxon>Betaproteobacteria</taxon>
        <taxon>Burkholderiales</taxon>
        <taxon>Burkholderiaceae</taxon>
        <taxon>Paraburkholderia</taxon>
    </lineage>
</organism>
<accession>A0A1M6MVT5</accession>
<dbReference type="RefSeq" id="WP_073428427.1">
    <property type="nucleotide sequence ID" value="NZ_CADFGY010000010.1"/>
</dbReference>
<proteinExistence type="predicted"/>
<name>A0A1M6MVT5_9BURK</name>
<dbReference type="Proteomes" id="UP001264340">
    <property type="component" value="Unassembled WGS sequence"/>
</dbReference>
<keyword evidence="6" id="KW-1185">Reference proteome</keyword>
<dbReference type="EMBL" id="JAVDRP010000004">
    <property type="protein sequence ID" value="MDR6409241.1"/>
    <property type="molecule type" value="Genomic_DNA"/>
</dbReference>
<dbReference type="Proteomes" id="UP000184395">
    <property type="component" value="Unassembled WGS sequence"/>
</dbReference>
<keyword evidence="1" id="KW-0732">Signal</keyword>
<reference evidence="4 5" key="1">
    <citation type="submission" date="2016-11" db="EMBL/GenBank/DDBJ databases">
        <authorList>
            <person name="Jaros S."/>
            <person name="Januszkiewicz K."/>
            <person name="Wedrychowicz H."/>
        </authorList>
    </citation>
    <scope>NUCLEOTIDE SEQUENCE [LARGE SCALE GENOMIC DNA]</scope>
    <source>
        <strain evidence="4 5">LMG 20594</strain>
    </source>
</reference>
<reference evidence="3 6" key="2">
    <citation type="submission" date="2023-07" db="EMBL/GenBank/DDBJ databases">
        <title>Sorghum-associated microbial communities from plants grown in Nebraska, USA.</title>
        <authorList>
            <person name="Schachtman D."/>
        </authorList>
    </citation>
    <scope>NUCLEOTIDE SEQUENCE [LARGE SCALE GENOMIC DNA]</scope>
    <source>
        <strain evidence="3 6">DS1316</strain>
    </source>
</reference>
<dbReference type="Gene3D" id="1.20.1260.10">
    <property type="match status" value="1"/>
</dbReference>
<feature type="signal peptide" evidence="1">
    <location>
        <begin position="1"/>
        <end position="27"/>
    </location>
</feature>
<evidence type="ECO:0000313" key="4">
    <source>
        <dbReference type="EMBL" id="SHJ87526.1"/>
    </source>
</evidence>
<dbReference type="InterPro" id="IPR012347">
    <property type="entry name" value="Ferritin-like"/>
</dbReference>
<dbReference type="GeneID" id="301982415"/>
<dbReference type="Pfam" id="PF13628">
    <property type="entry name" value="DUF4142"/>
    <property type="match status" value="1"/>
</dbReference>
<dbReference type="EMBL" id="FRAB01000008">
    <property type="protein sequence ID" value="SHJ87526.1"/>
    <property type="molecule type" value="Genomic_DNA"/>
</dbReference>